<proteinExistence type="inferred from homology"/>
<dbReference type="GO" id="GO:0005886">
    <property type="term" value="C:plasma membrane"/>
    <property type="evidence" value="ECO:0007669"/>
    <property type="project" value="UniProtKB-SubCell"/>
</dbReference>
<comment type="function">
    <text evidence="1 11">Produces ATP from ADP in the presence of a proton gradient across the membrane.</text>
</comment>
<dbReference type="AlphaFoldDB" id="A0A1W1XVY8"/>
<organism evidence="15 16">
    <name type="scientific">Clostridium acidisoli DSM 12555</name>
    <dbReference type="NCBI Taxonomy" id="1121291"/>
    <lineage>
        <taxon>Bacteria</taxon>
        <taxon>Bacillati</taxon>
        <taxon>Bacillota</taxon>
        <taxon>Clostridia</taxon>
        <taxon>Eubacteriales</taxon>
        <taxon>Clostridiaceae</taxon>
        <taxon>Clostridium</taxon>
    </lineage>
</organism>
<feature type="domain" description="ATP synthase F1 complex delta/epsilon subunit N-terminal" evidence="14">
    <location>
        <begin position="5"/>
        <end position="83"/>
    </location>
</feature>
<dbReference type="Gene3D" id="2.60.15.10">
    <property type="entry name" value="F0F1 ATP synthase delta/epsilon subunit, N-terminal"/>
    <property type="match status" value="1"/>
</dbReference>
<comment type="subcellular location">
    <subcellularLocation>
        <location evidence="2 11">Cell membrane</location>
        <topology evidence="2 11">Peripheral membrane protein</topology>
    </subcellularLocation>
</comment>
<evidence type="ECO:0000256" key="4">
    <source>
        <dbReference type="ARBA" id="ARBA00022448"/>
    </source>
</evidence>
<dbReference type="FunFam" id="1.20.5.440:FF:000001">
    <property type="entry name" value="ATP synthase epsilon chain"/>
    <property type="match status" value="1"/>
</dbReference>
<evidence type="ECO:0000256" key="8">
    <source>
        <dbReference type="ARBA" id="ARBA00023136"/>
    </source>
</evidence>
<dbReference type="InterPro" id="IPR020546">
    <property type="entry name" value="ATP_synth_F1_dsu/esu_N"/>
</dbReference>
<keyword evidence="5 11" id="KW-1003">Cell membrane</keyword>
<keyword evidence="16" id="KW-1185">Reference proteome</keyword>
<dbReference type="InterPro" id="IPR036771">
    <property type="entry name" value="ATPsynth_dsu/esu_N"/>
</dbReference>
<dbReference type="InterPro" id="IPR001469">
    <property type="entry name" value="ATP_synth_F1_dsu/esu"/>
</dbReference>
<evidence type="ECO:0000256" key="3">
    <source>
        <dbReference type="ARBA" id="ARBA00005712"/>
    </source>
</evidence>
<dbReference type="OrthoDB" id="9804110at2"/>
<comment type="subunit">
    <text evidence="11 12">F-type ATPases have 2 components, CF(1) - the catalytic core - and CF(0) - the membrane proton channel. CF(1) has five subunits: alpha(3), beta(3), gamma(1), delta(1), epsilon(1). CF(0) has three main subunits: a, b and c.</text>
</comment>
<feature type="domain" description="ATP synthase epsilon subunit C-terminal" evidence="13">
    <location>
        <begin position="88"/>
        <end position="132"/>
    </location>
</feature>
<dbReference type="InterPro" id="IPR036794">
    <property type="entry name" value="ATP_F1_dsu/esu_C_sf"/>
</dbReference>
<dbReference type="GO" id="GO:0045259">
    <property type="term" value="C:proton-transporting ATP synthase complex"/>
    <property type="evidence" value="ECO:0007669"/>
    <property type="project" value="UniProtKB-KW"/>
</dbReference>
<comment type="similarity">
    <text evidence="3 11 12">Belongs to the ATPase epsilon chain family.</text>
</comment>
<dbReference type="GO" id="GO:0005524">
    <property type="term" value="F:ATP binding"/>
    <property type="evidence" value="ECO:0007669"/>
    <property type="project" value="UniProtKB-UniRule"/>
</dbReference>
<evidence type="ECO:0000256" key="7">
    <source>
        <dbReference type="ARBA" id="ARBA00023065"/>
    </source>
</evidence>
<dbReference type="Proteomes" id="UP000192468">
    <property type="component" value="Unassembled WGS sequence"/>
</dbReference>
<keyword evidence="8 11" id="KW-0472">Membrane</keyword>
<dbReference type="NCBIfam" id="NF009984">
    <property type="entry name" value="PRK13450.1"/>
    <property type="match status" value="1"/>
</dbReference>
<dbReference type="EMBL" id="FWXH01000022">
    <property type="protein sequence ID" value="SMC28129.1"/>
    <property type="molecule type" value="Genomic_DNA"/>
</dbReference>
<keyword evidence="10 11" id="KW-0066">ATP synthesis</keyword>
<dbReference type="CDD" id="cd12152">
    <property type="entry name" value="F1-ATPase_delta"/>
    <property type="match status" value="1"/>
</dbReference>
<evidence type="ECO:0000256" key="5">
    <source>
        <dbReference type="ARBA" id="ARBA00022475"/>
    </source>
</evidence>
<evidence type="ECO:0000256" key="11">
    <source>
        <dbReference type="HAMAP-Rule" id="MF_00530"/>
    </source>
</evidence>
<dbReference type="PANTHER" id="PTHR13822">
    <property type="entry name" value="ATP SYNTHASE DELTA/EPSILON CHAIN"/>
    <property type="match status" value="1"/>
</dbReference>
<dbReference type="HAMAP" id="MF_00530">
    <property type="entry name" value="ATP_synth_epsil_bac"/>
    <property type="match status" value="1"/>
</dbReference>
<protein>
    <recommendedName>
        <fullName evidence="11">ATP synthase epsilon chain</fullName>
    </recommendedName>
    <alternativeName>
        <fullName evidence="11">ATP synthase F1 sector epsilon subunit</fullName>
    </alternativeName>
    <alternativeName>
        <fullName evidence="11">F-ATPase epsilon subunit</fullName>
    </alternativeName>
</protein>
<dbReference type="STRING" id="1121291.SAMN02745134_03398"/>
<dbReference type="SUPFAM" id="SSF51344">
    <property type="entry name" value="Epsilon subunit of F1F0-ATP synthase N-terminal domain"/>
    <property type="match status" value="1"/>
</dbReference>
<evidence type="ECO:0000259" key="14">
    <source>
        <dbReference type="Pfam" id="PF02823"/>
    </source>
</evidence>
<dbReference type="SUPFAM" id="SSF46604">
    <property type="entry name" value="Epsilon subunit of F1F0-ATP synthase C-terminal domain"/>
    <property type="match status" value="1"/>
</dbReference>
<dbReference type="RefSeq" id="WP_084117405.1">
    <property type="nucleotide sequence ID" value="NZ_FWXH01000022.1"/>
</dbReference>
<sequence length="134" mass="14941">MASKMKLSIVTPEKKFYAGEVKEINTQTENGGIGILPEHIPFVGLLKPAETRFKLEDGTEKVAFTSTGLMKVTKTEVEMLVDASEWPEEIDVRRAEEAKKRAEERLNKEPGKTDTARAEIALQRAVARIKTKGI</sequence>
<keyword evidence="7 11" id="KW-0406">Ion transport</keyword>
<dbReference type="GO" id="GO:0046933">
    <property type="term" value="F:proton-transporting ATP synthase activity, rotational mechanism"/>
    <property type="evidence" value="ECO:0007669"/>
    <property type="project" value="UniProtKB-UniRule"/>
</dbReference>
<dbReference type="Pfam" id="PF00401">
    <property type="entry name" value="ATP-synt_DE"/>
    <property type="match status" value="1"/>
</dbReference>
<dbReference type="Pfam" id="PF02823">
    <property type="entry name" value="ATP-synt_DE_N"/>
    <property type="match status" value="1"/>
</dbReference>
<accession>A0A1W1XVY8</accession>
<evidence type="ECO:0000313" key="16">
    <source>
        <dbReference type="Proteomes" id="UP000192468"/>
    </source>
</evidence>
<keyword evidence="4 11" id="KW-0813">Transport</keyword>
<name>A0A1W1XVY8_9CLOT</name>
<evidence type="ECO:0000256" key="12">
    <source>
        <dbReference type="RuleBase" id="RU003656"/>
    </source>
</evidence>
<evidence type="ECO:0000256" key="6">
    <source>
        <dbReference type="ARBA" id="ARBA00022781"/>
    </source>
</evidence>
<dbReference type="InterPro" id="IPR020547">
    <property type="entry name" value="ATP_synth_F1_esu_C"/>
</dbReference>
<evidence type="ECO:0000256" key="10">
    <source>
        <dbReference type="ARBA" id="ARBA00023310"/>
    </source>
</evidence>
<evidence type="ECO:0000259" key="13">
    <source>
        <dbReference type="Pfam" id="PF00401"/>
    </source>
</evidence>
<evidence type="ECO:0000256" key="2">
    <source>
        <dbReference type="ARBA" id="ARBA00004202"/>
    </source>
</evidence>
<dbReference type="PANTHER" id="PTHR13822:SF10">
    <property type="entry name" value="ATP SYNTHASE EPSILON CHAIN, CHLOROPLASTIC"/>
    <property type="match status" value="1"/>
</dbReference>
<reference evidence="15 16" key="1">
    <citation type="submission" date="2017-04" db="EMBL/GenBank/DDBJ databases">
        <authorList>
            <person name="Afonso C.L."/>
            <person name="Miller P.J."/>
            <person name="Scott M.A."/>
            <person name="Spackman E."/>
            <person name="Goraichik I."/>
            <person name="Dimitrov K.M."/>
            <person name="Suarez D.L."/>
            <person name="Swayne D.E."/>
        </authorList>
    </citation>
    <scope>NUCLEOTIDE SEQUENCE [LARGE SCALE GENOMIC DNA]</scope>
    <source>
        <strain evidence="15 16">DSM 12555</strain>
    </source>
</reference>
<evidence type="ECO:0000313" key="15">
    <source>
        <dbReference type="EMBL" id="SMC28129.1"/>
    </source>
</evidence>
<dbReference type="Gene3D" id="1.20.5.440">
    <property type="entry name" value="ATP synthase delta/epsilon subunit, C-terminal domain"/>
    <property type="match status" value="1"/>
</dbReference>
<dbReference type="NCBIfam" id="TIGR01216">
    <property type="entry name" value="ATP_synt_epsi"/>
    <property type="match status" value="1"/>
</dbReference>
<evidence type="ECO:0000256" key="1">
    <source>
        <dbReference type="ARBA" id="ARBA00003543"/>
    </source>
</evidence>
<keyword evidence="6 11" id="KW-0375">Hydrogen ion transport</keyword>
<keyword evidence="9 11" id="KW-0139">CF(1)</keyword>
<evidence type="ECO:0000256" key="9">
    <source>
        <dbReference type="ARBA" id="ARBA00023196"/>
    </source>
</evidence>
<gene>
    <name evidence="11" type="primary">atpC</name>
    <name evidence="15" type="ORF">SAMN02745134_03398</name>
</gene>